<dbReference type="Proteomes" id="UP000053660">
    <property type="component" value="Unassembled WGS sequence"/>
</dbReference>
<sequence length="93" mass="10313">MNVRVMDALDYLQEAAEKADQEKLDMINMKNALNVNGVLALNLVTRDEEVANGARRSVSAHFPALFHICSDEDVNEVGSNYNSLQESIFDAVI</sequence>
<gene>
    <name evidence="1" type="ORF">OESDEN_19649</name>
</gene>
<proteinExistence type="predicted"/>
<name>A0A0B1S5S8_OESDE</name>
<evidence type="ECO:0000313" key="2">
    <source>
        <dbReference type="Proteomes" id="UP000053660"/>
    </source>
</evidence>
<dbReference type="OrthoDB" id="411785at2759"/>
<dbReference type="AlphaFoldDB" id="A0A0B1S5S8"/>
<dbReference type="EMBL" id="KN600063">
    <property type="protein sequence ID" value="KHJ80673.1"/>
    <property type="molecule type" value="Genomic_DNA"/>
</dbReference>
<keyword evidence="2" id="KW-1185">Reference proteome</keyword>
<reference evidence="1 2" key="1">
    <citation type="submission" date="2014-03" db="EMBL/GenBank/DDBJ databases">
        <title>Draft genome of the hookworm Oesophagostomum dentatum.</title>
        <authorList>
            <person name="Mitreva M."/>
        </authorList>
    </citation>
    <scope>NUCLEOTIDE SEQUENCE [LARGE SCALE GENOMIC DNA]</scope>
    <source>
        <strain evidence="1 2">OD-Hann</strain>
    </source>
</reference>
<evidence type="ECO:0000313" key="1">
    <source>
        <dbReference type="EMBL" id="KHJ80673.1"/>
    </source>
</evidence>
<accession>A0A0B1S5S8</accession>
<organism evidence="1 2">
    <name type="scientific">Oesophagostomum dentatum</name>
    <name type="common">Nodular worm</name>
    <dbReference type="NCBI Taxonomy" id="61180"/>
    <lineage>
        <taxon>Eukaryota</taxon>
        <taxon>Metazoa</taxon>
        <taxon>Ecdysozoa</taxon>
        <taxon>Nematoda</taxon>
        <taxon>Chromadorea</taxon>
        <taxon>Rhabditida</taxon>
        <taxon>Rhabditina</taxon>
        <taxon>Rhabditomorpha</taxon>
        <taxon>Strongyloidea</taxon>
        <taxon>Strongylidae</taxon>
        <taxon>Oesophagostomum</taxon>
    </lineage>
</organism>
<protein>
    <submittedName>
        <fullName evidence="1">Uncharacterized protein</fullName>
    </submittedName>
</protein>